<dbReference type="EMBL" id="CAFBLT010000001">
    <property type="protein sequence ID" value="CAB4859465.1"/>
    <property type="molecule type" value="Genomic_DNA"/>
</dbReference>
<dbReference type="GO" id="GO:0004335">
    <property type="term" value="F:galactokinase activity"/>
    <property type="evidence" value="ECO:0007669"/>
    <property type="project" value="InterPro"/>
</dbReference>
<dbReference type="GO" id="GO:0006012">
    <property type="term" value="P:galactose metabolic process"/>
    <property type="evidence" value="ECO:0007669"/>
    <property type="project" value="InterPro"/>
</dbReference>
<keyword evidence="4" id="KW-0547">Nucleotide-binding</keyword>
<dbReference type="SUPFAM" id="SSF55060">
    <property type="entry name" value="GHMP Kinase, C-terminal domain"/>
    <property type="match status" value="1"/>
</dbReference>
<keyword evidence="3" id="KW-0479">Metal-binding</keyword>
<evidence type="ECO:0000256" key="8">
    <source>
        <dbReference type="ARBA" id="ARBA00023277"/>
    </source>
</evidence>
<name>A0A6J7CR79_9ZZZZ</name>
<evidence type="ECO:0000313" key="13">
    <source>
        <dbReference type="EMBL" id="CAB4859465.1"/>
    </source>
</evidence>
<evidence type="ECO:0000313" key="12">
    <source>
        <dbReference type="EMBL" id="CAB4820261.1"/>
    </source>
</evidence>
<dbReference type="InterPro" id="IPR006206">
    <property type="entry name" value="Mevalonate/galactokinase"/>
</dbReference>
<dbReference type="InterPro" id="IPR006203">
    <property type="entry name" value="GHMP_knse_ATP-bd_CS"/>
</dbReference>
<dbReference type="PIRSF" id="PIRSF000530">
    <property type="entry name" value="Galactokinase"/>
    <property type="match status" value="1"/>
</dbReference>
<reference evidence="13" key="1">
    <citation type="submission" date="2020-05" db="EMBL/GenBank/DDBJ databases">
        <authorList>
            <person name="Chiriac C."/>
            <person name="Salcher M."/>
            <person name="Ghai R."/>
            <person name="Kavagutti S V."/>
        </authorList>
    </citation>
    <scope>NUCLEOTIDE SEQUENCE</scope>
</reference>
<feature type="domain" description="GHMP kinase N-terminal" evidence="9">
    <location>
        <begin position="86"/>
        <end position="155"/>
    </location>
</feature>
<gene>
    <name evidence="12" type="ORF">UFOPK3164_00366</name>
    <name evidence="13" type="ORF">UFOPK3427_00091</name>
    <name evidence="14" type="ORF">UFOPK4112_01240</name>
</gene>
<evidence type="ECO:0000259" key="11">
    <source>
        <dbReference type="Pfam" id="PF10509"/>
    </source>
</evidence>
<dbReference type="GO" id="GO:0046872">
    <property type="term" value="F:metal ion binding"/>
    <property type="evidence" value="ECO:0007669"/>
    <property type="project" value="UniProtKB-KW"/>
</dbReference>
<evidence type="ECO:0000256" key="6">
    <source>
        <dbReference type="ARBA" id="ARBA00022840"/>
    </source>
</evidence>
<feature type="domain" description="Galactokinase N-terminal" evidence="11">
    <location>
        <begin position="5"/>
        <end position="36"/>
    </location>
</feature>
<dbReference type="Gene3D" id="3.30.70.890">
    <property type="entry name" value="GHMP kinase, C-terminal domain"/>
    <property type="match status" value="1"/>
</dbReference>
<keyword evidence="6" id="KW-0067">ATP-binding</keyword>
<evidence type="ECO:0000256" key="5">
    <source>
        <dbReference type="ARBA" id="ARBA00022777"/>
    </source>
</evidence>
<evidence type="ECO:0000256" key="3">
    <source>
        <dbReference type="ARBA" id="ARBA00022723"/>
    </source>
</evidence>
<dbReference type="Pfam" id="PF00288">
    <property type="entry name" value="GHMP_kinases_N"/>
    <property type="match status" value="1"/>
</dbReference>
<sequence>MTREVFAPGRVTILGDHTDYAGGSSLAIALDLGTTARFEASDAGVLSVTSEQSPNPVVLQAHDLSVPQHDSFARMIAGLVLEMTQSGPFPSGELHLRSSLPLGAGLSSSASLLVACALALGVDLPPLEFAMLVQRCESHAGQEVGLLDPLSIVLGQASTGVHFNFADLSWSLAPINHAGIFTVVHSGVTRSLATSDYAIRRSQCQDAAQLIGPLGSATLSDVATIDNTILRRRARHVVTETQRVSACADALEGGDLTLAGALMNESHASLRDDFDVSCREVNQLVDSLNSQQGVYGVRMTGAGFGGCVVVLSDEVDLDLTPGTASWRVRPSSGARVTSNKVFGEPR</sequence>
<dbReference type="GO" id="GO:0005829">
    <property type="term" value="C:cytosol"/>
    <property type="evidence" value="ECO:0007669"/>
    <property type="project" value="TreeGrafter"/>
</dbReference>
<dbReference type="Pfam" id="PF08544">
    <property type="entry name" value="GHMP_kinases_C"/>
    <property type="match status" value="1"/>
</dbReference>
<dbReference type="InterPro" id="IPR036554">
    <property type="entry name" value="GHMP_kinase_C_sf"/>
</dbReference>
<organism evidence="13">
    <name type="scientific">freshwater metagenome</name>
    <dbReference type="NCBI Taxonomy" id="449393"/>
    <lineage>
        <taxon>unclassified sequences</taxon>
        <taxon>metagenomes</taxon>
        <taxon>ecological metagenomes</taxon>
    </lineage>
</organism>
<keyword evidence="2" id="KW-0808">Transferase</keyword>
<dbReference type="AlphaFoldDB" id="A0A6J7CR79"/>
<accession>A0A6J7CR79</accession>
<protein>
    <submittedName>
        <fullName evidence="13">Unannotated protein</fullName>
    </submittedName>
</protein>
<evidence type="ECO:0000256" key="7">
    <source>
        <dbReference type="ARBA" id="ARBA00022842"/>
    </source>
</evidence>
<evidence type="ECO:0000256" key="2">
    <source>
        <dbReference type="ARBA" id="ARBA00022679"/>
    </source>
</evidence>
<dbReference type="InterPro" id="IPR006204">
    <property type="entry name" value="GHMP_kinase_N_dom"/>
</dbReference>
<dbReference type="InterPro" id="IPR013750">
    <property type="entry name" value="GHMP_kinase_C_dom"/>
</dbReference>
<dbReference type="PANTHER" id="PTHR10457:SF7">
    <property type="entry name" value="GALACTOKINASE-RELATED"/>
    <property type="match status" value="1"/>
</dbReference>
<dbReference type="PANTHER" id="PTHR10457">
    <property type="entry name" value="MEVALONATE KINASE/GALACTOKINASE"/>
    <property type="match status" value="1"/>
</dbReference>
<dbReference type="Gene3D" id="3.30.230.10">
    <property type="match status" value="1"/>
</dbReference>
<dbReference type="PROSITE" id="PS00627">
    <property type="entry name" value="GHMP_KINASES_ATP"/>
    <property type="match status" value="1"/>
</dbReference>
<comment type="similarity">
    <text evidence="1">Belongs to the GHMP kinase family. GalK subfamily.</text>
</comment>
<feature type="domain" description="GHMP kinase C-terminal" evidence="10">
    <location>
        <begin position="249"/>
        <end position="315"/>
    </location>
</feature>
<dbReference type="EMBL" id="CAFABE010000010">
    <property type="protein sequence ID" value="CAB4820261.1"/>
    <property type="molecule type" value="Genomic_DNA"/>
</dbReference>
<dbReference type="PRINTS" id="PR00959">
    <property type="entry name" value="MEVGALKINASE"/>
</dbReference>
<keyword evidence="8" id="KW-0119">Carbohydrate metabolism</keyword>
<dbReference type="FunFam" id="3.30.70.890:FF:000001">
    <property type="entry name" value="Galactokinase"/>
    <property type="match status" value="1"/>
</dbReference>
<dbReference type="PRINTS" id="PR00473">
    <property type="entry name" value="GALCTOKINASE"/>
</dbReference>
<dbReference type="SUPFAM" id="SSF54211">
    <property type="entry name" value="Ribosomal protein S5 domain 2-like"/>
    <property type="match status" value="1"/>
</dbReference>
<evidence type="ECO:0000256" key="4">
    <source>
        <dbReference type="ARBA" id="ARBA00022741"/>
    </source>
</evidence>
<dbReference type="Pfam" id="PF10509">
    <property type="entry name" value="GalKase_gal_bdg"/>
    <property type="match status" value="1"/>
</dbReference>
<dbReference type="InterPro" id="IPR019539">
    <property type="entry name" value="GalKase_N"/>
</dbReference>
<evidence type="ECO:0000256" key="1">
    <source>
        <dbReference type="ARBA" id="ARBA00006566"/>
    </source>
</evidence>
<evidence type="ECO:0000313" key="14">
    <source>
        <dbReference type="EMBL" id="CAB5026244.1"/>
    </source>
</evidence>
<evidence type="ECO:0000259" key="10">
    <source>
        <dbReference type="Pfam" id="PF08544"/>
    </source>
</evidence>
<dbReference type="GO" id="GO:0005524">
    <property type="term" value="F:ATP binding"/>
    <property type="evidence" value="ECO:0007669"/>
    <property type="project" value="UniProtKB-KW"/>
</dbReference>
<dbReference type="InterPro" id="IPR000705">
    <property type="entry name" value="Galactokinase"/>
</dbReference>
<dbReference type="InterPro" id="IPR014721">
    <property type="entry name" value="Ribsml_uS5_D2-typ_fold_subgr"/>
</dbReference>
<dbReference type="EMBL" id="CAFBPM010000012">
    <property type="protein sequence ID" value="CAB5026244.1"/>
    <property type="molecule type" value="Genomic_DNA"/>
</dbReference>
<proteinExistence type="inferred from homology"/>
<keyword evidence="5" id="KW-0418">Kinase</keyword>
<evidence type="ECO:0000259" key="9">
    <source>
        <dbReference type="Pfam" id="PF00288"/>
    </source>
</evidence>
<dbReference type="InterPro" id="IPR020568">
    <property type="entry name" value="Ribosomal_Su5_D2-typ_SF"/>
</dbReference>
<keyword evidence="7" id="KW-0460">Magnesium</keyword>